<gene>
    <name evidence="2" type="ORF">Tco_0702610</name>
</gene>
<dbReference type="EMBL" id="BQNB010009886">
    <property type="protein sequence ID" value="GJS69769.1"/>
    <property type="molecule type" value="Genomic_DNA"/>
</dbReference>
<evidence type="ECO:0000313" key="3">
    <source>
        <dbReference type="Proteomes" id="UP001151760"/>
    </source>
</evidence>
<sequence>KSGALDNSSSYSRRSHWLDIVNDVRKLASKGIDLLSLVKKKVGNGEATSFWKDVWLGDFPLKQTWSWLLDPSGDFSVKSIREFIDDSMLPKMDVPTRWVKSIPIKINIFAWRVSLDKLPTRLNLSLRGLDIPSIICPLCSIAVESTSHLLFSCQLARQLMIKVVHWWELEYQDFHSYEDWLLWFKNLRVSKRLKDVFEGVCYISLWVIWKFRNQVLFGINFPRLDLLFDDIVRLSFHWCSSRFEPIVVDPLDDDLMLRDDGSGTTVDACQTWWYCHVFKRDGKDRYPNLPFKAKISLGYQKWLATVVGEQAQWLGEHSIDVIESYKWYQILGSFYSVWATRFSTTKVLGVELNIEKLDGNIVQKYGGSKQVGFKQLGPGIETGVHGVHDEKRVWFEVELHGAQGDCDVEVFQVSNDDTAVAQRRLEDKQPEEKTTQTAWNMGLNESEKTFIGSGVGTGSMQVLHGFEFKRATLSVETIQYREDSNEAAFTVATVEKIYAHESLTFNNTLACEVISKCKARLKDDMDARSDVYVLSNGCKKCSDNSDGYYWESTPAGYMKFTEAWKKEIWLKGHLTKSGYELSLVARIATGALVKGGSRSKVPAQMTTGELVNVDMSGHKFFRHDGDKNLRVKDIHRVVSKMERDLIMVHIAGPATGDAILSNFKTEGGLQDYNQTKHAGE</sequence>
<dbReference type="PANTHER" id="PTHR36617">
    <property type="entry name" value="PROTEIN, PUTATIVE-RELATED"/>
    <property type="match status" value="1"/>
</dbReference>
<name>A0ABQ4XWH2_9ASTR</name>
<dbReference type="Pfam" id="PF13966">
    <property type="entry name" value="zf-RVT"/>
    <property type="match status" value="1"/>
</dbReference>
<feature type="domain" description="Reverse transcriptase zinc-binding" evidence="1">
    <location>
        <begin position="75"/>
        <end position="159"/>
    </location>
</feature>
<dbReference type="PANTHER" id="PTHR36617:SF16">
    <property type="entry name" value="OS04G0516500 PROTEIN"/>
    <property type="match status" value="1"/>
</dbReference>
<organism evidence="2 3">
    <name type="scientific">Tanacetum coccineum</name>
    <dbReference type="NCBI Taxonomy" id="301880"/>
    <lineage>
        <taxon>Eukaryota</taxon>
        <taxon>Viridiplantae</taxon>
        <taxon>Streptophyta</taxon>
        <taxon>Embryophyta</taxon>
        <taxon>Tracheophyta</taxon>
        <taxon>Spermatophyta</taxon>
        <taxon>Magnoliopsida</taxon>
        <taxon>eudicotyledons</taxon>
        <taxon>Gunneridae</taxon>
        <taxon>Pentapetalae</taxon>
        <taxon>asterids</taxon>
        <taxon>campanulids</taxon>
        <taxon>Asterales</taxon>
        <taxon>Asteraceae</taxon>
        <taxon>Asteroideae</taxon>
        <taxon>Anthemideae</taxon>
        <taxon>Anthemidinae</taxon>
        <taxon>Tanacetum</taxon>
    </lineage>
</organism>
<protein>
    <submittedName>
        <fullName evidence="2">RNA-directed DNA polymerase, eukaryota</fullName>
    </submittedName>
</protein>
<dbReference type="GO" id="GO:0003964">
    <property type="term" value="F:RNA-directed DNA polymerase activity"/>
    <property type="evidence" value="ECO:0007669"/>
    <property type="project" value="UniProtKB-KW"/>
</dbReference>
<comment type="caution">
    <text evidence="2">The sequence shown here is derived from an EMBL/GenBank/DDBJ whole genome shotgun (WGS) entry which is preliminary data.</text>
</comment>
<feature type="non-terminal residue" evidence="2">
    <location>
        <position position="1"/>
    </location>
</feature>
<evidence type="ECO:0000259" key="1">
    <source>
        <dbReference type="Pfam" id="PF13966"/>
    </source>
</evidence>
<accession>A0ABQ4XWH2</accession>
<evidence type="ECO:0000313" key="2">
    <source>
        <dbReference type="EMBL" id="GJS69769.1"/>
    </source>
</evidence>
<keyword evidence="3" id="KW-1185">Reference proteome</keyword>
<reference evidence="2" key="1">
    <citation type="journal article" date="2022" name="Int. J. Mol. Sci.">
        <title>Draft Genome of Tanacetum Coccineum: Genomic Comparison of Closely Related Tanacetum-Family Plants.</title>
        <authorList>
            <person name="Yamashiro T."/>
            <person name="Shiraishi A."/>
            <person name="Nakayama K."/>
            <person name="Satake H."/>
        </authorList>
    </citation>
    <scope>NUCLEOTIDE SEQUENCE</scope>
</reference>
<proteinExistence type="predicted"/>
<reference evidence="2" key="2">
    <citation type="submission" date="2022-01" db="EMBL/GenBank/DDBJ databases">
        <authorList>
            <person name="Yamashiro T."/>
            <person name="Shiraishi A."/>
            <person name="Satake H."/>
            <person name="Nakayama K."/>
        </authorList>
    </citation>
    <scope>NUCLEOTIDE SEQUENCE</scope>
</reference>
<dbReference type="Proteomes" id="UP001151760">
    <property type="component" value="Unassembled WGS sequence"/>
</dbReference>
<keyword evidence="2" id="KW-0548">Nucleotidyltransferase</keyword>
<keyword evidence="2" id="KW-0808">Transferase</keyword>
<keyword evidence="2" id="KW-0695">RNA-directed DNA polymerase</keyword>
<dbReference type="InterPro" id="IPR026960">
    <property type="entry name" value="RVT-Znf"/>
</dbReference>